<dbReference type="CDD" id="cd00586">
    <property type="entry name" value="4HBT"/>
    <property type="match status" value="1"/>
</dbReference>
<dbReference type="EMBL" id="JBHSPC010000011">
    <property type="protein sequence ID" value="MFC5669152.1"/>
    <property type="molecule type" value="Genomic_DNA"/>
</dbReference>
<dbReference type="SUPFAM" id="SSF54637">
    <property type="entry name" value="Thioesterase/thiol ester dehydrase-isomerase"/>
    <property type="match status" value="1"/>
</dbReference>
<dbReference type="InterPro" id="IPR029069">
    <property type="entry name" value="HotDog_dom_sf"/>
</dbReference>
<keyword evidence="3" id="KW-1185">Reference proteome</keyword>
<dbReference type="Pfam" id="PF13279">
    <property type="entry name" value="4HBT_2"/>
    <property type="match status" value="1"/>
</dbReference>
<comment type="caution">
    <text evidence="2">The sequence shown here is derived from an EMBL/GenBank/DDBJ whole genome shotgun (WGS) entry which is preliminary data.</text>
</comment>
<evidence type="ECO:0000256" key="1">
    <source>
        <dbReference type="SAM" id="MobiDB-lite"/>
    </source>
</evidence>
<evidence type="ECO:0000313" key="2">
    <source>
        <dbReference type="EMBL" id="MFC5669152.1"/>
    </source>
</evidence>
<sequence length="147" mass="16233">MTDQSSTGLSEPRAHIVKDTLRVSDLDFQRHMGNTAFTEILANARYAFMNEQVRPAVGFEPIIALVRLEVDFKGQVHHPATLTTETRLDRVGRSSLGLAQRMLVGTRLVATSRAVFVLTDRSSGAATPWPEEIRALATPPEREASHP</sequence>
<feature type="region of interest" description="Disordered" evidence="1">
    <location>
        <begin position="128"/>
        <end position="147"/>
    </location>
</feature>
<reference evidence="3" key="1">
    <citation type="journal article" date="2019" name="Int. J. Syst. Evol. Microbiol.">
        <title>The Global Catalogue of Microorganisms (GCM) 10K type strain sequencing project: providing services to taxonomists for standard genome sequencing and annotation.</title>
        <authorList>
            <consortium name="The Broad Institute Genomics Platform"/>
            <consortium name="The Broad Institute Genome Sequencing Center for Infectious Disease"/>
            <person name="Wu L."/>
            <person name="Ma J."/>
        </authorList>
    </citation>
    <scope>NUCLEOTIDE SEQUENCE [LARGE SCALE GENOMIC DNA]</scope>
    <source>
        <strain evidence="3">JCM 13852</strain>
    </source>
</reference>
<gene>
    <name evidence="2" type="ORF">ACFP2V_03180</name>
</gene>
<proteinExistence type="predicted"/>
<dbReference type="GO" id="GO:0016787">
    <property type="term" value="F:hydrolase activity"/>
    <property type="evidence" value="ECO:0007669"/>
    <property type="project" value="UniProtKB-KW"/>
</dbReference>
<name>A0ABW0XH99_9ACTN</name>
<protein>
    <submittedName>
        <fullName evidence="2">Acyl-CoA thioesterase</fullName>
        <ecNumber evidence="2">3.1.2.-</ecNumber>
    </submittedName>
</protein>
<organism evidence="2 3">
    <name type="scientific">Streptomyces incanus</name>
    <dbReference type="NCBI Taxonomy" id="887453"/>
    <lineage>
        <taxon>Bacteria</taxon>
        <taxon>Bacillati</taxon>
        <taxon>Actinomycetota</taxon>
        <taxon>Actinomycetes</taxon>
        <taxon>Kitasatosporales</taxon>
        <taxon>Streptomycetaceae</taxon>
        <taxon>Streptomyces</taxon>
    </lineage>
</organism>
<accession>A0ABW0XH99</accession>
<dbReference type="EC" id="3.1.2.-" evidence="2"/>
<dbReference type="Proteomes" id="UP001596183">
    <property type="component" value="Unassembled WGS sequence"/>
</dbReference>
<evidence type="ECO:0000313" key="3">
    <source>
        <dbReference type="Proteomes" id="UP001596183"/>
    </source>
</evidence>
<dbReference type="Gene3D" id="3.10.129.10">
    <property type="entry name" value="Hotdog Thioesterase"/>
    <property type="match status" value="1"/>
</dbReference>
<keyword evidence="2" id="KW-0378">Hydrolase</keyword>
<dbReference type="RefSeq" id="WP_381204955.1">
    <property type="nucleotide sequence ID" value="NZ_JBHSPC010000011.1"/>
</dbReference>